<keyword evidence="1" id="KW-0456">Lyase</keyword>
<dbReference type="AlphaFoldDB" id="A0A9X2GCV0"/>
<dbReference type="Gene3D" id="1.10.275.10">
    <property type="entry name" value="Fumarase/aspartase (N-terminal domain)"/>
    <property type="match status" value="1"/>
</dbReference>
<dbReference type="Proteomes" id="UP001139493">
    <property type="component" value="Unassembled WGS sequence"/>
</dbReference>
<dbReference type="InterPro" id="IPR024083">
    <property type="entry name" value="Fumarase/histidase_N"/>
</dbReference>
<dbReference type="PANTHER" id="PTHR43172">
    <property type="entry name" value="ADENYLOSUCCINATE LYASE"/>
    <property type="match status" value="1"/>
</dbReference>
<feature type="compositionally biased region" description="Low complexity" evidence="3">
    <location>
        <begin position="409"/>
        <end position="422"/>
    </location>
</feature>
<sequence>MRDAGLLFPGAARGDGAGDLTDDGAVLRALLRAEVAWVRAQAATGLVPGVTADAVAEAAGRLAGGPQGADALAQRVAVAAAAGGNPVIPLLAALREAVPEHASTVHAGLTSQDVLDTALVLVLRDAAASATADLGRACAAAARLARTHRDAPALGRTLAQAAVPTTLGARFAGWLAGLHAARVFLADVGGVLPLAYGGAAGELSGVARLTDDPFALVDAWGAELGLPVPPGPWHTTRTPLTRAAAALAETCAALGHVAGDVLQGTRPGVDELREPAAPGRGASSAMPHKRNPVLSVLLRRSAVAAPHLAATVQTAAGLAADERPDGAWHAEWPALRDLARHAVVAARLGAELLEGLEVDADAAGRTLRAALPDAHGVGRAPAVVDRVLRATGFAAPGTAATYAATGTAATGAATGTAAPGAAETRTEDA</sequence>
<organism evidence="5 6">
    <name type="scientific">Promicromonospora thailandica</name>
    <dbReference type="NCBI Taxonomy" id="765201"/>
    <lineage>
        <taxon>Bacteria</taxon>
        <taxon>Bacillati</taxon>
        <taxon>Actinomycetota</taxon>
        <taxon>Actinomycetes</taxon>
        <taxon>Micrococcales</taxon>
        <taxon>Promicromonosporaceae</taxon>
        <taxon>Promicromonospora</taxon>
    </lineage>
</organism>
<dbReference type="PRINTS" id="PR00149">
    <property type="entry name" value="FUMRATELYASE"/>
</dbReference>
<feature type="domain" description="Fumarate lyase N-terminal" evidence="4">
    <location>
        <begin position="33"/>
        <end position="301"/>
    </location>
</feature>
<comment type="caution">
    <text evidence="5">The sequence shown here is derived from an EMBL/GenBank/DDBJ whole genome shotgun (WGS) entry which is preliminary data.</text>
</comment>
<comment type="similarity">
    <text evidence="2">Belongs to the class-II fumarase/aspartase family.</text>
</comment>
<dbReference type="InterPro" id="IPR000362">
    <property type="entry name" value="Fumarate_lyase_fam"/>
</dbReference>
<dbReference type="GO" id="GO:0016829">
    <property type="term" value="F:lyase activity"/>
    <property type="evidence" value="ECO:0007669"/>
    <property type="project" value="UniProtKB-KW"/>
</dbReference>
<accession>A0A9X2GCV0</accession>
<evidence type="ECO:0000256" key="3">
    <source>
        <dbReference type="SAM" id="MobiDB-lite"/>
    </source>
</evidence>
<evidence type="ECO:0000259" key="4">
    <source>
        <dbReference type="Pfam" id="PF00206"/>
    </source>
</evidence>
<dbReference type="Pfam" id="PF00206">
    <property type="entry name" value="Lyase_1"/>
    <property type="match status" value="1"/>
</dbReference>
<evidence type="ECO:0000256" key="2">
    <source>
        <dbReference type="ARBA" id="ARBA00034772"/>
    </source>
</evidence>
<proteinExistence type="inferred from homology"/>
<evidence type="ECO:0000256" key="1">
    <source>
        <dbReference type="ARBA" id="ARBA00023239"/>
    </source>
</evidence>
<dbReference type="Gene3D" id="1.20.200.10">
    <property type="entry name" value="Fumarase/aspartase (Central domain)"/>
    <property type="match status" value="1"/>
</dbReference>
<dbReference type="PANTHER" id="PTHR43172:SF2">
    <property type="entry name" value="ADENYLOSUCCINATE LYASE C-TERMINAL DOMAIN-CONTAINING PROTEIN"/>
    <property type="match status" value="1"/>
</dbReference>
<protein>
    <submittedName>
        <fullName evidence="5">3-carboxy-cis,cis-muconate cycloisomerase</fullName>
    </submittedName>
</protein>
<dbReference type="SUPFAM" id="SSF48557">
    <property type="entry name" value="L-aspartase-like"/>
    <property type="match status" value="1"/>
</dbReference>
<feature type="region of interest" description="Disordered" evidence="3">
    <location>
        <begin position="409"/>
        <end position="429"/>
    </location>
</feature>
<dbReference type="PRINTS" id="PR00145">
    <property type="entry name" value="ARGSUCLYASE"/>
</dbReference>
<evidence type="ECO:0000313" key="5">
    <source>
        <dbReference type="EMBL" id="MCP2266846.1"/>
    </source>
</evidence>
<gene>
    <name evidence="5" type="ORF">APR03_004216</name>
</gene>
<reference evidence="5" key="1">
    <citation type="submission" date="2022-06" db="EMBL/GenBank/DDBJ databases">
        <title>Genomic Encyclopedia of Archaeal and Bacterial Type Strains, Phase II (KMG-II): from individual species to whole genera.</title>
        <authorList>
            <person name="Goeker M."/>
        </authorList>
    </citation>
    <scope>NUCLEOTIDE SEQUENCE</scope>
    <source>
        <strain evidence="5">DSM 26652</strain>
    </source>
</reference>
<dbReference type="InterPro" id="IPR008948">
    <property type="entry name" value="L-Aspartase-like"/>
</dbReference>
<keyword evidence="6" id="KW-1185">Reference proteome</keyword>
<dbReference type="EMBL" id="JAMTCS010000014">
    <property type="protein sequence ID" value="MCP2266846.1"/>
    <property type="molecule type" value="Genomic_DNA"/>
</dbReference>
<dbReference type="RefSeq" id="WP_253839056.1">
    <property type="nucleotide sequence ID" value="NZ_JAMTCS010000014.1"/>
</dbReference>
<evidence type="ECO:0000313" key="6">
    <source>
        <dbReference type="Proteomes" id="UP001139493"/>
    </source>
</evidence>
<name>A0A9X2GCV0_9MICO</name>
<dbReference type="InterPro" id="IPR022761">
    <property type="entry name" value="Fumarate_lyase_N"/>
</dbReference>